<dbReference type="PROSITE" id="PS51721">
    <property type="entry name" value="G_CP"/>
    <property type="match status" value="1"/>
</dbReference>
<feature type="binding site" evidence="10">
    <location>
        <position position="284"/>
    </location>
    <ligand>
        <name>Zn(2+)</name>
        <dbReference type="ChEBI" id="CHEBI:29105"/>
    </ligand>
</feature>
<dbReference type="NCBIfam" id="TIGR00157">
    <property type="entry name" value="ribosome small subunit-dependent GTPase A"/>
    <property type="match status" value="1"/>
</dbReference>
<proteinExistence type="inferred from homology"/>
<dbReference type="EMBL" id="FNKD01000004">
    <property type="protein sequence ID" value="SDR04249.1"/>
    <property type="molecule type" value="Genomic_DNA"/>
</dbReference>
<feature type="binding site" evidence="10">
    <location>
        <begin position="144"/>
        <end position="147"/>
    </location>
    <ligand>
        <name>GTP</name>
        <dbReference type="ChEBI" id="CHEBI:37565"/>
    </ligand>
</feature>
<comment type="subcellular location">
    <subcellularLocation>
        <location evidence="10">Cytoplasm</location>
    </subcellularLocation>
</comment>
<dbReference type="RefSeq" id="WP_092494136.1">
    <property type="nucleotide sequence ID" value="NZ_FNKD01000004.1"/>
</dbReference>
<evidence type="ECO:0000256" key="3">
    <source>
        <dbReference type="ARBA" id="ARBA00022723"/>
    </source>
</evidence>
<organism evidence="14 15">
    <name type="scientific">Virgibacillus salinus</name>
    <dbReference type="NCBI Taxonomy" id="553311"/>
    <lineage>
        <taxon>Bacteria</taxon>
        <taxon>Bacillati</taxon>
        <taxon>Bacillota</taxon>
        <taxon>Bacilli</taxon>
        <taxon>Bacillales</taxon>
        <taxon>Bacillaceae</taxon>
        <taxon>Virgibacillus</taxon>
    </lineage>
</organism>
<keyword evidence="3 10" id="KW-0479">Metal-binding</keyword>
<name>A0A1H1FU63_9BACI</name>
<accession>A0A1H1FU63</accession>
<dbReference type="InterPro" id="IPR004881">
    <property type="entry name" value="Ribosome_biogen_GTPase_RsgA"/>
</dbReference>
<comment type="similarity">
    <text evidence="10">Belongs to the TRAFAC class YlqF/YawG GTPase family. RsgA subfamily.</text>
</comment>
<dbReference type="InterPro" id="IPR027417">
    <property type="entry name" value="P-loop_NTPase"/>
</dbReference>
<dbReference type="EC" id="3.6.1.-" evidence="10"/>
<feature type="domain" description="CP-type G" evidence="13">
    <location>
        <begin position="97"/>
        <end position="256"/>
    </location>
</feature>
<evidence type="ECO:0000256" key="8">
    <source>
        <dbReference type="ARBA" id="ARBA00022884"/>
    </source>
</evidence>
<keyword evidence="8 10" id="KW-0694">RNA-binding</keyword>
<feature type="region of interest" description="Disordered" evidence="11">
    <location>
        <begin position="333"/>
        <end position="354"/>
    </location>
</feature>
<evidence type="ECO:0000256" key="2">
    <source>
        <dbReference type="ARBA" id="ARBA00022517"/>
    </source>
</evidence>
<dbReference type="STRING" id="553311.SAMN05216231_3407"/>
<keyword evidence="15" id="KW-1185">Reference proteome</keyword>
<dbReference type="GO" id="GO:0019843">
    <property type="term" value="F:rRNA binding"/>
    <property type="evidence" value="ECO:0007669"/>
    <property type="project" value="UniProtKB-KW"/>
</dbReference>
<keyword evidence="4 10" id="KW-0699">rRNA-binding</keyword>
<evidence type="ECO:0000256" key="11">
    <source>
        <dbReference type="SAM" id="MobiDB-lite"/>
    </source>
</evidence>
<evidence type="ECO:0000256" key="9">
    <source>
        <dbReference type="ARBA" id="ARBA00023134"/>
    </source>
</evidence>
<evidence type="ECO:0000256" key="7">
    <source>
        <dbReference type="ARBA" id="ARBA00022833"/>
    </source>
</evidence>
<dbReference type="AlphaFoldDB" id="A0A1H1FU63"/>
<feature type="binding site" evidence="10">
    <location>
        <begin position="198"/>
        <end position="206"/>
    </location>
    <ligand>
        <name>GTP</name>
        <dbReference type="ChEBI" id="CHEBI:37565"/>
    </ligand>
</feature>
<feature type="compositionally biased region" description="Basic and acidic residues" evidence="11">
    <location>
        <begin position="343"/>
        <end position="354"/>
    </location>
</feature>
<keyword evidence="9 10" id="KW-0342">GTP-binding</keyword>
<dbReference type="PANTHER" id="PTHR32120:SF10">
    <property type="entry name" value="SMALL RIBOSOMAL SUBUNIT BIOGENESIS GTPASE RSGA"/>
    <property type="match status" value="1"/>
</dbReference>
<dbReference type="CDD" id="cd01854">
    <property type="entry name" value="YjeQ_EngC"/>
    <property type="match status" value="1"/>
</dbReference>
<dbReference type="GO" id="GO:0005525">
    <property type="term" value="F:GTP binding"/>
    <property type="evidence" value="ECO:0007669"/>
    <property type="project" value="UniProtKB-UniRule"/>
</dbReference>
<comment type="cofactor">
    <cofactor evidence="10">
        <name>Zn(2+)</name>
        <dbReference type="ChEBI" id="CHEBI:29105"/>
    </cofactor>
    <text evidence="10">Binds 1 zinc ion per subunit.</text>
</comment>
<evidence type="ECO:0000256" key="4">
    <source>
        <dbReference type="ARBA" id="ARBA00022730"/>
    </source>
</evidence>
<feature type="binding site" evidence="10">
    <location>
        <position position="292"/>
    </location>
    <ligand>
        <name>Zn(2+)</name>
        <dbReference type="ChEBI" id="CHEBI:29105"/>
    </ligand>
</feature>
<protein>
    <recommendedName>
        <fullName evidence="10">Small ribosomal subunit biogenesis GTPase RsgA</fullName>
        <ecNumber evidence="10">3.6.1.-</ecNumber>
    </recommendedName>
</protein>
<feature type="domain" description="EngC GTPase" evidence="12">
    <location>
        <begin position="105"/>
        <end position="254"/>
    </location>
</feature>
<dbReference type="GO" id="GO:0003924">
    <property type="term" value="F:GTPase activity"/>
    <property type="evidence" value="ECO:0007669"/>
    <property type="project" value="UniProtKB-UniRule"/>
</dbReference>
<dbReference type="GO" id="GO:0005737">
    <property type="term" value="C:cytoplasm"/>
    <property type="evidence" value="ECO:0007669"/>
    <property type="project" value="UniProtKB-SubCell"/>
</dbReference>
<keyword evidence="6 10" id="KW-0378">Hydrolase</keyword>
<evidence type="ECO:0000256" key="5">
    <source>
        <dbReference type="ARBA" id="ARBA00022741"/>
    </source>
</evidence>
<keyword evidence="2 10" id="KW-0690">Ribosome biogenesis</keyword>
<dbReference type="Gene3D" id="3.40.50.300">
    <property type="entry name" value="P-loop containing nucleotide triphosphate hydrolases"/>
    <property type="match status" value="1"/>
</dbReference>
<dbReference type="InterPro" id="IPR012340">
    <property type="entry name" value="NA-bd_OB-fold"/>
</dbReference>
<keyword evidence="7 10" id="KW-0862">Zinc</keyword>
<comment type="function">
    <text evidence="10">One of several proteins that assist in the late maturation steps of the functional core of the 30S ribosomal subunit. Helps release RbfA from mature subunits. May play a role in the assembly of ribosomal proteins into the subunit. Circularly permuted GTPase that catalyzes slow GTP hydrolysis, GTPase activity is stimulated by the 30S ribosomal subunit.</text>
</comment>
<dbReference type="Gene3D" id="1.10.40.50">
    <property type="entry name" value="Probable gtpase engc, domain 3"/>
    <property type="match status" value="1"/>
</dbReference>
<dbReference type="PROSITE" id="PS50936">
    <property type="entry name" value="ENGC_GTPASE"/>
    <property type="match status" value="1"/>
</dbReference>
<comment type="subunit">
    <text evidence="10">Monomer. Associates with 30S ribosomal subunit, binds 16S rRNA.</text>
</comment>
<dbReference type="Pfam" id="PF03193">
    <property type="entry name" value="RsgA_GTPase"/>
    <property type="match status" value="1"/>
</dbReference>
<keyword evidence="1 10" id="KW-0963">Cytoplasm</keyword>
<evidence type="ECO:0000259" key="13">
    <source>
        <dbReference type="PROSITE" id="PS51721"/>
    </source>
</evidence>
<dbReference type="GO" id="GO:0042274">
    <property type="term" value="P:ribosomal small subunit biogenesis"/>
    <property type="evidence" value="ECO:0007669"/>
    <property type="project" value="UniProtKB-UniRule"/>
</dbReference>
<reference evidence="14 15" key="1">
    <citation type="submission" date="2016-10" db="EMBL/GenBank/DDBJ databases">
        <authorList>
            <person name="de Groot N.N."/>
        </authorList>
    </citation>
    <scope>NUCLEOTIDE SEQUENCE [LARGE SCALE GENOMIC DNA]</scope>
    <source>
        <strain evidence="14 15">CGMCC 1.10449</strain>
    </source>
</reference>
<dbReference type="SUPFAM" id="SSF52540">
    <property type="entry name" value="P-loop containing nucleoside triphosphate hydrolases"/>
    <property type="match status" value="1"/>
</dbReference>
<dbReference type="InterPro" id="IPR030378">
    <property type="entry name" value="G_CP_dom"/>
</dbReference>
<gene>
    <name evidence="10" type="primary">rsgA</name>
    <name evidence="14" type="ORF">SAMN05216231_3407</name>
</gene>
<evidence type="ECO:0000256" key="6">
    <source>
        <dbReference type="ARBA" id="ARBA00022801"/>
    </source>
</evidence>
<keyword evidence="5 10" id="KW-0547">Nucleotide-binding</keyword>
<feature type="binding site" evidence="10">
    <location>
        <position position="279"/>
    </location>
    <ligand>
        <name>Zn(2+)</name>
        <dbReference type="ChEBI" id="CHEBI:29105"/>
    </ligand>
</feature>
<dbReference type="Gene3D" id="2.40.50.140">
    <property type="entry name" value="Nucleic acid-binding proteins"/>
    <property type="match status" value="1"/>
</dbReference>
<evidence type="ECO:0000259" key="12">
    <source>
        <dbReference type="PROSITE" id="PS50936"/>
    </source>
</evidence>
<dbReference type="GO" id="GO:0046872">
    <property type="term" value="F:metal ion binding"/>
    <property type="evidence" value="ECO:0007669"/>
    <property type="project" value="UniProtKB-KW"/>
</dbReference>
<evidence type="ECO:0000256" key="10">
    <source>
        <dbReference type="HAMAP-Rule" id="MF_01820"/>
    </source>
</evidence>
<dbReference type="HAMAP" id="MF_01820">
    <property type="entry name" value="GTPase_RsgA"/>
    <property type="match status" value="1"/>
</dbReference>
<evidence type="ECO:0000256" key="1">
    <source>
        <dbReference type="ARBA" id="ARBA00022490"/>
    </source>
</evidence>
<sequence>MEKLKQIGWDDTILDIEKDNIARVITVQKNSYRVTDGDMDYLAHLSGRFLNQASSPLDFPAVGDWVDVQKLSDERKAVVNRVLTRKSQFIRQAAGTKTEAQIVAANMDTVFIVNSLNHDLNLRRIERYILSTYESGASPVVVLTKKDECTPDEVQDVMIQVEEIAIGVPIVAISNVTREGIDELMEYLAPQRTAALLGSSGVGKSTLVNTLLGQDIQDTKGVREADSKGRHTTTHREMFRLPNDAQLIDTPGMRELQLWEGESVIEATFQDVEAFEKECKFNDCQHDTEPGCRIQEALNNGELDEDRYQSYLKLQRELAYEKRKQNQKAMLEEKNKWKKVSKQQRENYNFRKMR</sequence>
<dbReference type="Proteomes" id="UP000199444">
    <property type="component" value="Unassembled WGS sequence"/>
</dbReference>
<dbReference type="PANTHER" id="PTHR32120">
    <property type="entry name" value="SMALL RIBOSOMAL SUBUNIT BIOGENESIS GTPASE RSGA"/>
    <property type="match status" value="1"/>
</dbReference>
<evidence type="ECO:0000313" key="15">
    <source>
        <dbReference type="Proteomes" id="UP000199444"/>
    </source>
</evidence>
<dbReference type="InterPro" id="IPR010914">
    <property type="entry name" value="RsgA_GTPase_dom"/>
</dbReference>
<evidence type="ECO:0000313" key="14">
    <source>
        <dbReference type="EMBL" id="SDR04249.1"/>
    </source>
</evidence>
<feature type="binding site" evidence="10">
    <location>
        <position position="286"/>
    </location>
    <ligand>
        <name>Zn(2+)</name>
        <dbReference type="ChEBI" id="CHEBI:29105"/>
    </ligand>
</feature>